<evidence type="ECO:0000313" key="2">
    <source>
        <dbReference type="EMBL" id="UQX12439.1"/>
    </source>
</evidence>
<gene>
    <name evidence="2" type="ORF">M5I08_09465</name>
</gene>
<evidence type="ECO:0000313" key="3">
    <source>
        <dbReference type="Proteomes" id="UP001056610"/>
    </source>
</evidence>
<reference evidence="2" key="1">
    <citation type="submission" date="2022-05" db="EMBL/GenBank/DDBJ databases">
        <title>A methanotrophic Mycobacterium dominates a cave microbial ecosystem.</title>
        <authorList>
            <person name="Van Spanning R.J.M."/>
            <person name="Guan Q."/>
            <person name="Melkonian C."/>
            <person name="Gallant J."/>
            <person name="Polerecky L."/>
            <person name="Flot J.-F."/>
            <person name="Brandt B.W."/>
            <person name="Braster M."/>
            <person name="Iturbe Espinoza P."/>
            <person name="Aerts J."/>
            <person name="Meima-Franke M."/>
            <person name="Piersma S.R."/>
            <person name="Bunduc C."/>
            <person name="Ummels R."/>
            <person name="Pain A."/>
            <person name="Fleming E.J."/>
            <person name="van der Wel N."/>
            <person name="Gherman V.D."/>
            <person name="Sarbu S.M."/>
            <person name="Bodelier P.L.E."/>
            <person name="Bitter W."/>
        </authorList>
    </citation>
    <scope>NUCLEOTIDE SEQUENCE</scope>
    <source>
        <strain evidence="2">Sulfur Cave</strain>
    </source>
</reference>
<dbReference type="Proteomes" id="UP001056610">
    <property type="component" value="Chromosome"/>
</dbReference>
<feature type="region of interest" description="Disordered" evidence="1">
    <location>
        <begin position="1"/>
        <end position="20"/>
    </location>
</feature>
<proteinExistence type="predicted"/>
<organism evidence="2 3">
    <name type="scientific">Candidatus Mycobacterium methanotrophicum</name>
    <dbReference type="NCBI Taxonomy" id="2943498"/>
    <lineage>
        <taxon>Bacteria</taxon>
        <taxon>Bacillati</taxon>
        <taxon>Actinomycetota</taxon>
        <taxon>Actinomycetes</taxon>
        <taxon>Mycobacteriales</taxon>
        <taxon>Mycobacteriaceae</taxon>
        <taxon>Mycobacterium</taxon>
    </lineage>
</organism>
<dbReference type="RefSeq" id="WP_219066384.1">
    <property type="nucleotide sequence ID" value="NZ_CAJUXY010000007.1"/>
</dbReference>
<keyword evidence="3" id="KW-1185">Reference proteome</keyword>
<sequence length="108" mass="11740">MPAPPASTKTSLQQRLTAHAHQRWPQLDGVDVRFRGVFAYVSARLPDGDRLPLMRLRYGGSAARWGFAIYLASKDGYEDSILPTGFTAGAPEDALDTACGLYLDDPTA</sequence>
<feature type="compositionally biased region" description="Polar residues" evidence="1">
    <location>
        <begin position="7"/>
        <end position="16"/>
    </location>
</feature>
<evidence type="ECO:0000256" key="1">
    <source>
        <dbReference type="SAM" id="MobiDB-lite"/>
    </source>
</evidence>
<protein>
    <submittedName>
        <fullName evidence="2">Uncharacterized protein</fullName>
    </submittedName>
</protein>
<accession>A0ABY4QP93</accession>
<name>A0ABY4QP93_9MYCO</name>
<dbReference type="EMBL" id="CP097320">
    <property type="protein sequence ID" value="UQX12439.1"/>
    <property type="molecule type" value="Genomic_DNA"/>
</dbReference>